<evidence type="ECO:0000259" key="1">
    <source>
        <dbReference type="Pfam" id="PF05299"/>
    </source>
</evidence>
<dbReference type="AlphaFoldDB" id="A0A238HGG1"/>
<dbReference type="InterPro" id="IPR027268">
    <property type="entry name" value="Peptidase_M4/M1_CTD_sf"/>
</dbReference>
<name>A0A238HGG1_9NEIS</name>
<evidence type="ECO:0000259" key="2">
    <source>
        <dbReference type="Pfam" id="PF17899"/>
    </source>
</evidence>
<accession>A0A238HGG1</accession>
<dbReference type="RefSeq" id="WP_095062909.1">
    <property type="nucleotide sequence ID" value="NZ_FXUV02000037.1"/>
</dbReference>
<dbReference type="Pfam" id="PF17899">
    <property type="entry name" value="Peptidase_M61_N"/>
    <property type="match status" value="1"/>
</dbReference>
<feature type="domain" description="Peptidase M61 catalytic" evidence="1">
    <location>
        <begin position="263"/>
        <end position="378"/>
    </location>
</feature>
<dbReference type="SUPFAM" id="SSF50156">
    <property type="entry name" value="PDZ domain-like"/>
    <property type="match status" value="1"/>
</dbReference>
<dbReference type="InterPro" id="IPR024191">
    <property type="entry name" value="Peptidase_M61"/>
</dbReference>
<dbReference type="InterPro" id="IPR040756">
    <property type="entry name" value="Peptidase_M61_N"/>
</dbReference>
<feature type="domain" description="Peptidase M61 N-terminal" evidence="2">
    <location>
        <begin position="4"/>
        <end position="165"/>
    </location>
</feature>
<dbReference type="SUPFAM" id="SSF55486">
    <property type="entry name" value="Metalloproteases ('zincins'), catalytic domain"/>
    <property type="match status" value="1"/>
</dbReference>
<proteinExistence type="predicted"/>
<dbReference type="GO" id="GO:0004177">
    <property type="term" value="F:aminopeptidase activity"/>
    <property type="evidence" value="ECO:0007669"/>
    <property type="project" value="UniProtKB-KW"/>
</dbReference>
<organism evidence="3">
    <name type="scientific">Kingella negevensis</name>
    <dbReference type="NCBI Taxonomy" id="1522312"/>
    <lineage>
        <taxon>Bacteria</taxon>
        <taxon>Pseudomonadati</taxon>
        <taxon>Pseudomonadota</taxon>
        <taxon>Betaproteobacteria</taxon>
        <taxon>Neisseriales</taxon>
        <taxon>Neisseriaceae</taxon>
        <taxon>Kingella</taxon>
    </lineage>
</organism>
<keyword evidence="3" id="KW-0645">Protease</keyword>
<gene>
    <name evidence="3" type="ORF">KEBURONENSIS_01620</name>
    <name evidence="4" type="ORF">KEBURONENSIS_01629</name>
</gene>
<dbReference type="Proteomes" id="UP000215450">
    <property type="component" value="Unassembled WGS sequence"/>
</dbReference>
<reference evidence="4 5" key="2">
    <citation type="submission" date="2017-06" db="EMBL/GenBank/DDBJ databases">
        <authorList>
            <person name="Kim H.J."/>
            <person name="Triplett B.A."/>
        </authorList>
    </citation>
    <scope>NUCLEOTIDE SEQUENCE [LARGE SCALE GENOMIC DNA]</scope>
    <source>
        <strain evidence="4">Kingella_eburonensis</strain>
    </source>
</reference>
<evidence type="ECO:0000313" key="5">
    <source>
        <dbReference type="Proteomes" id="UP000215450"/>
    </source>
</evidence>
<reference evidence="3" key="1">
    <citation type="submission" date="2017-05" db="EMBL/GenBank/DDBJ databases">
        <authorList>
            <person name="Song R."/>
            <person name="Chenine A.L."/>
            <person name="Ruprecht R.M."/>
        </authorList>
    </citation>
    <scope>NUCLEOTIDE SEQUENCE</scope>
    <source>
        <strain evidence="3">Kingella_eburonensis</strain>
    </source>
</reference>
<evidence type="ECO:0000313" key="4">
    <source>
        <dbReference type="EMBL" id="SNB75985.1"/>
    </source>
</evidence>
<dbReference type="EMBL" id="FXUV01000032">
    <property type="protein sequence ID" value="SMQ12803.1"/>
    <property type="molecule type" value="Genomic_DNA"/>
</dbReference>
<protein>
    <submittedName>
        <fullName evidence="3">M61 glycyl aminopeptidase</fullName>
    </submittedName>
</protein>
<dbReference type="Gene3D" id="1.10.390.10">
    <property type="entry name" value="Neutral Protease Domain 2"/>
    <property type="match status" value="1"/>
</dbReference>
<sequence>MLNYRITPETNRHLWHITLTFQHETNTPQAIKLANWVAGSYMIRDFSRHIVRIQATCNGAPVSLTQISKNEWHTPAQSGDYAIEYTVYANDLSVRASLLDNERGFIDGACLFLYLPNRQNETHSVEFFRLPENWQIATMQPEIAPNHFQAANYAALTDHPFEMGANLEILSFDACGIPHKIALSGYYRDFDRQRLINDCQKICEHEIQMFQNPAPFSEYLFLLHLGDNIYGGLEHRSSTALHADRNALPQKNMGEPNKAYTELLGLISHEYFHAWNVKSIKPSQFQPYNLDSEVYTEQLWAYEGITSYYDDLILLRSQVISPENYLTLLAKLITRVRRTAGRYQQTLAESSFAAWHKYYKQDENSPNAITSYYQQGALTAFCLDATIRNQSQHSLDTVMQKLYQRHRETGKGTDEKQWQALAQEYTQLDLHDFFQAALYSTQELPLERSLKTMGIQLNWQPENRSSLGRAVNGYQPSQPQPEIACRYKQNADHAVISHVFAHGAAEAAALKPQDKIIAVDGFACTDFAAQAQTQIGDTHTVHYFRHGVLHETQITVQAAPYDVAELSVEDWDKFEAWINMSV</sequence>
<keyword evidence="5" id="KW-1185">Reference proteome</keyword>
<dbReference type="InterPro" id="IPR036034">
    <property type="entry name" value="PDZ_sf"/>
</dbReference>
<evidence type="ECO:0000313" key="3">
    <source>
        <dbReference type="EMBL" id="SMQ12803.1"/>
    </source>
</evidence>
<dbReference type="OrthoDB" id="9778516at2"/>
<dbReference type="EMBL" id="FXUV02000037">
    <property type="protein sequence ID" value="SNB75985.1"/>
    <property type="molecule type" value="Genomic_DNA"/>
</dbReference>
<dbReference type="Gene3D" id="2.60.40.3650">
    <property type="match status" value="1"/>
</dbReference>
<dbReference type="STRING" id="1522312.GCA_900177895_00673"/>
<dbReference type="PIRSF" id="PIRSF016493">
    <property type="entry name" value="Glycyl_aminpptds"/>
    <property type="match status" value="1"/>
</dbReference>
<dbReference type="Pfam" id="PF05299">
    <property type="entry name" value="Peptidase_M61"/>
    <property type="match status" value="1"/>
</dbReference>
<keyword evidence="3" id="KW-0031">Aminopeptidase</keyword>
<dbReference type="InterPro" id="IPR007963">
    <property type="entry name" value="Peptidase_M61_catalytic"/>
</dbReference>
<dbReference type="Gene3D" id="2.30.42.10">
    <property type="match status" value="1"/>
</dbReference>
<keyword evidence="3" id="KW-0378">Hydrolase</keyword>